<dbReference type="Proteomes" id="UP000320585">
    <property type="component" value="Chromosome"/>
</dbReference>
<gene>
    <name evidence="3" type="ORF">Dia5BBH33_06870</name>
</gene>
<dbReference type="KEGG" id="dho:Dia5BBH33_06870"/>
<dbReference type="GO" id="GO:0009253">
    <property type="term" value="P:peptidoglycan catabolic process"/>
    <property type="evidence" value="ECO:0007669"/>
    <property type="project" value="InterPro"/>
</dbReference>
<dbReference type="Pfam" id="PF01520">
    <property type="entry name" value="Amidase_3"/>
    <property type="match status" value="1"/>
</dbReference>
<dbReference type="PANTHER" id="PTHR30404:SF0">
    <property type="entry name" value="N-ACETYLMURAMOYL-L-ALANINE AMIDASE AMIC"/>
    <property type="match status" value="1"/>
</dbReference>
<dbReference type="AlphaFoldDB" id="A0A8D4UTY4"/>
<keyword evidence="4" id="KW-1185">Reference proteome</keyword>
<dbReference type="GO" id="GO:0030288">
    <property type="term" value="C:outer membrane-bounded periplasmic space"/>
    <property type="evidence" value="ECO:0007669"/>
    <property type="project" value="TreeGrafter"/>
</dbReference>
<reference evidence="4" key="1">
    <citation type="submission" date="2019-05" db="EMBL/GenBank/DDBJ databases">
        <title>Complete genome sequencing of Dialister sp. strain 5BBH33.</title>
        <authorList>
            <person name="Sakamoto M."/>
            <person name="Murakami T."/>
            <person name="Mori H."/>
        </authorList>
    </citation>
    <scope>NUCLEOTIDE SEQUENCE [LARGE SCALE GENOMIC DNA]</scope>
    <source>
        <strain evidence="4">5BBH33</strain>
    </source>
</reference>
<dbReference type="GO" id="GO:0008745">
    <property type="term" value="F:N-acetylmuramoyl-L-alanine amidase activity"/>
    <property type="evidence" value="ECO:0007669"/>
    <property type="project" value="InterPro"/>
</dbReference>
<dbReference type="PANTHER" id="PTHR30404">
    <property type="entry name" value="N-ACETYLMURAMOYL-L-ALANINE AMIDASE"/>
    <property type="match status" value="1"/>
</dbReference>
<protein>
    <recommendedName>
        <fullName evidence="2">MurNAc-LAA domain-containing protein</fullName>
    </recommendedName>
</protein>
<dbReference type="InterPro" id="IPR050695">
    <property type="entry name" value="N-acetylmuramoyl_amidase_3"/>
</dbReference>
<keyword evidence="1" id="KW-0378">Hydrolase</keyword>
<feature type="domain" description="MurNAc-LAA" evidence="2">
    <location>
        <begin position="227"/>
        <end position="337"/>
    </location>
</feature>
<dbReference type="EMBL" id="AP019697">
    <property type="protein sequence ID" value="BBK24752.1"/>
    <property type="molecule type" value="Genomic_DNA"/>
</dbReference>
<evidence type="ECO:0000313" key="4">
    <source>
        <dbReference type="Proteomes" id="UP000320585"/>
    </source>
</evidence>
<evidence type="ECO:0000256" key="1">
    <source>
        <dbReference type="ARBA" id="ARBA00022801"/>
    </source>
</evidence>
<dbReference type="Gene3D" id="3.40.630.40">
    <property type="entry name" value="Zn-dependent exopeptidases"/>
    <property type="match status" value="1"/>
</dbReference>
<evidence type="ECO:0000313" key="3">
    <source>
        <dbReference type="EMBL" id="BBK24752.1"/>
    </source>
</evidence>
<dbReference type="InterPro" id="IPR002508">
    <property type="entry name" value="MurNAc-LAA_cat"/>
</dbReference>
<sequence>MTDFRWTSRNDGNPPFVRIVMDLSKAVHAEAAMDDSGKNLEVILRNTSKGGTASQFDNMDKRAVDFATLSEKDGDTYLDVALSKSQKMDDIRVFALRPDSKLNKPHRLVVDIPIPGAKQTYTKPAKSVSTPAVAAPSAKTYDVSDKAKNVLKGKIICLDPGHGGTDTGAIGHLGKKDIYEKDITLSIALPLRDLLTSAGAKVVMTRSADKDVYGPWADATTELQARCDVANEAHADAFVSIHIDSFANSSIDGITAYYNGKSANDLLLAQMMHQATINSLSIPDRGVRSNDFYVNVHTAMPSVLMEVGFITNNHRVQMLTSSWAPKSMAQSLFDGLVSYFSAIE</sequence>
<accession>A0A8D4UTY4</accession>
<dbReference type="SMART" id="SM00646">
    <property type="entry name" value="Ami_3"/>
    <property type="match status" value="1"/>
</dbReference>
<evidence type="ECO:0000259" key="2">
    <source>
        <dbReference type="SMART" id="SM00646"/>
    </source>
</evidence>
<name>A0A8D4UTY4_9FIRM</name>
<dbReference type="CDD" id="cd02696">
    <property type="entry name" value="MurNAc-LAA"/>
    <property type="match status" value="1"/>
</dbReference>
<dbReference type="SUPFAM" id="SSF53187">
    <property type="entry name" value="Zn-dependent exopeptidases"/>
    <property type="match status" value="1"/>
</dbReference>
<proteinExistence type="predicted"/>
<organism evidence="3 4">
    <name type="scientific">Dialister hominis</name>
    <dbReference type="NCBI Taxonomy" id="2582419"/>
    <lineage>
        <taxon>Bacteria</taxon>
        <taxon>Bacillati</taxon>
        <taxon>Bacillota</taxon>
        <taxon>Negativicutes</taxon>
        <taxon>Veillonellales</taxon>
        <taxon>Veillonellaceae</taxon>
        <taxon>Dialister</taxon>
    </lineage>
</organism>